<accession>A0A6J8DJY1</accession>
<dbReference type="AlphaFoldDB" id="A0A6J8DJY1"/>
<keyword evidence="8" id="KW-0812">Transmembrane</keyword>
<feature type="transmembrane region" description="Helical" evidence="8">
    <location>
        <begin position="84"/>
        <end position="104"/>
    </location>
</feature>
<evidence type="ECO:0000256" key="3">
    <source>
        <dbReference type="ARBA" id="ARBA00037247"/>
    </source>
</evidence>
<keyword evidence="8" id="KW-1133">Transmembrane helix</keyword>
<evidence type="ECO:0000256" key="6">
    <source>
        <dbReference type="ARBA" id="ARBA00047319"/>
    </source>
</evidence>
<dbReference type="PROSITE" id="PS00455">
    <property type="entry name" value="AMP_BINDING"/>
    <property type="match status" value="1"/>
</dbReference>
<evidence type="ECO:0000313" key="12">
    <source>
        <dbReference type="Proteomes" id="UP000507470"/>
    </source>
</evidence>
<feature type="transmembrane region" description="Helical" evidence="8">
    <location>
        <begin position="125"/>
        <end position="145"/>
    </location>
</feature>
<dbReference type="Proteomes" id="UP000507470">
    <property type="component" value="Unassembled WGS sequence"/>
</dbReference>
<keyword evidence="2 11" id="KW-0436">Ligase</keyword>
<comment type="function">
    <text evidence="3">Acyl-CoA synthases catalyze the initial reaction in fatty acid metabolism, by forming a thioester with CoA. Has some preference toward medium-chain substrates. Plays a role in adipocyte differentiation.</text>
</comment>
<dbReference type="GO" id="GO:0031956">
    <property type="term" value="F:medium-chain fatty acid-CoA ligase activity"/>
    <property type="evidence" value="ECO:0007669"/>
    <property type="project" value="UniProtKB-EC"/>
</dbReference>
<organism evidence="11 12">
    <name type="scientific">Mytilus coruscus</name>
    <name type="common">Sea mussel</name>
    <dbReference type="NCBI Taxonomy" id="42192"/>
    <lineage>
        <taxon>Eukaryota</taxon>
        <taxon>Metazoa</taxon>
        <taxon>Spiralia</taxon>
        <taxon>Lophotrochozoa</taxon>
        <taxon>Mollusca</taxon>
        <taxon>Bivalvia</taxon>
        <taxon>Autobranchia</taxon>
        <taxon>Pteriomorphia</taxon>
        <taxon>Mytilida</taxon>
        <taxon>Mytiloidea</taxon>
        <taxon>Mytilidae</taxon>
        <taxon>Mytilinae</taxon>
        <taxon>Mytilus</taxon>
    </lineage>
</organism>
<dbReference type="SUPFAM" id="SSF56801">
    <property type="entry name" value="Acetyl-CoA synthetase-like"/>
    <property type="match status" value="1"/>
</dbReference>
<evidence type="ECO:0000256" key="7">
    <source>
        <dbReference type="ARBA" id="ARBA00048277"/>
    </source>
</evidence>
<dbReference type="InterPro" id="IPR025110">
    <property type="entry name" value="AMP-bd_C"/>
</dbReference>
<dbReference type="EC" id="6.2.1.2" evidence="4"/>
<gene>
    <name evidence="11" type="ORF">MCOR_42292</name>
</gene>
<comment type="similarity">
    <text evidence="1">Belongs to the ATP-dependent AMP-binding enzyme family.</text>
</comment>
<evidence type="ECO:0000259" key="10">
    <source>
        <dbReference type="Pfam" id="PF13193"/>
    </source>
</evidence>
<evidence type="ECO:0000256" key="1">
    <source>
        <dbReference type="ARBA" id="ARBA00006432"/>
    </source>
</evidence>
<feature type="domain" description="AMP-binding enzyme C-terminal" evidence="10">
    <location>
        <begin position="688"/>
        <end position="763"/>
    </location>
</feature>
<keyword evidence="12" id="KW-1185">Reference proteome</keyword>
<dbReference type="Pfam" id="PF00501">
    <property type="entry name" value="AMP-binding"/>
    <property type="match status" value="1"/>
</dbReference>
<feature type="transmembrane region" description="Helical" evidence="8">
    <location>
        <begin position="165"/>
        <end position="181"/>
    </location>
</feature>
<comment type="catalytic activity">
    <reaction evidence="7">
        <text>a medium-chain fatty acid + ATP + CoA = a medium-chain fatty acyl-CoA + AMP + diphosphate</text>
        <dbReference type="Rhea" id="RHEA:48340"/>
        <dbReference type="ChEBI" id="CHEBI:30616"/>
        <dbReference type="ChEBI" id="CHEBI:33019"/>
        <dbReference type="ChEBI" id="CHEBI:57287"/>
        <dbReference type="ChEBI" id="CHEBI:59558"/>
        <dbReference type="ChEBI" id="CHEBI:90546"/>
        <dbReference type="ChEBI" id="CHEBI:456215"/>
        <dbReference type="EC" id="6.2.1.2"/>
    </reaction>
</comment>
<comment type="catalytic activity">
    <reaction evidence="6">
        <text>octanoate + ATP + CoA = octanoyl-CoA + AMP + diphosphate</text>
        <dbReference type="Rhea" id="RHEA:33631"/>
        <dbReference type="ChEBI" id="CHEBI:25646"/>
        <dbReference type="ChEBI" id="CHEBI:30616"/>
        <dbReference type="ChEBI" id="CHEBI:33019"/>
        <dbReference type="ChEBI" id="CHEBI:57287"/>
        <dbReference type="ChEBI" id="CHEBI:57386"/>
        <dbReference type="ChEBI" id="CHEBI:456215"/>
    </reaction>
</comment>
<keyword evidence="8" id="KW-0472">Membrane</keyword>
<dbReference type="Gene3D" id="3.30.300.30">
    <property type="match status" value="1"/>
</dbReference>
<name>A0A6J8DJY1_MYTCO</name>
<feature type="transmembrane region" description="Helical" evidence="8">
    <location>
        <begin position="51"/>
        <end position="72"/>
    </location>
</feature>
<protein>
    <recommendedName>
        <fullName evidence="5">Medium-chain acyl-CoA ligase ACSF2, mitochondrial</fullName>
        <ecNumber evidence="4">6.2.1.2</ecNumber>
    </recommendedName>
</protein>
<dbReference type="FunFam" id="3.30.300.30:FF:000008">
    <property type="entry name" value="2,3-dihydroxybenzoate-AMP ligase"/>
    <property type="match status" value="1"/>
</dbReference>
<dbReference type="InterPro" id="IPR000873">
    <property type="entry name" value="AMP-dep_synth/lig_dom"/>
</dbReference>
<evidence type="ECO:0000256" key="2">
    <source>
        <dbReference type="ARBA" id="ARBA00022598"/>
    </source>
</evidence>
<evidence type="ECO:0000256" key="4">
    <source>
        <dbReference type="ARBA" id="ARBA00039009"/>
    </source>
</evidence>
<dbReference type="GO" id="GO:0006631">
    <property type="term" value="P:fatty acid metabolic process"/>
    <property type="evidence" value="ECO:0007669"/>
    <property type="project" value="TreeGrafter"/>
</dbReference>
<dbReference type="FunFam" id="3.40.50.12780:FF:000003">
    <property type="entry name" value="Long-chain-fatty-acid--CoA ligase FadD"/>
    <property type="match status" value="1"/>
</dbReference>
<dbReference type="Gene3D" id="3.40.50.980">
    <property type="match status" value="2"/>
</dbReference>
<evidence type="ECO:0000256" key="5">
    <source>
        <dbReference type="ARBA" id="ARBA00039638"/>
    </source>
</evidence>
<dbReference type="OrthoDB" id="10253115at2759"/>
<reference evidence="11 12" key="1">
    <citation type="submission" date="2020-06" db="EMBL/GenBank/DDBJ databases">
        <authorList>
            <person name="Li R."/>
            <person name="Bekaert M."/>
        </authorList>
    </citation>
    <scope>NUCLEOTIDE SEQUENCE [LARGE SCALE GENOMIC DNA]</scope>
    <source>
        <strain evidence="12">wild</strain>
    </source>
</reference>
<evidence type="ECO:0000313" key="11">
    <source>
        <dbReference type="EMBL" id="CAC5408953.1"/>
    </source>
</evidence>
<dbReference type="Pfam" id="PF13193">
    <property type="entry name" value="AMP-binding_C"/>
    <property type="match status" value="1"/>
</dbReference>
<proteinExistence type="inferred from homology"/>
<dbReference type="PANTHER" id="PTHR43201:SF5">
    <property type="entry name" value="MEDIUM-CHAIN ACYL-COA LIGASE ACSF2, MITOCHONDRIAL"/>
    <property type="match status" value="1"/>
</dbReference>
<dbReference type="Gene3D" id="2.30.38.10">
    <property type="entry name" value="Luciferase, Domain 3"/>
    <property type="match status" value="1"/>
</dbReference>
<dbReference type="EMBL" id="CACVKT020007613">
    <property type="protein sequence ID" value="CAC5408953.1"/>
    <property type="molecule type" value="Genomic_DNA"/>
</dbReference>
<feature type="domain" description="AMP-dependent synthetase/ligase" evidence="9">
    <location>
        <begin position="247"/>
        <end position="637"/>
    </location>
</feature>
<evidence type="ECO:0000256" key="8">
    <source>
        <dbReference type="SAM" id="Phobius"/>
    </source>
</evidence>
<dbReference type="InterPro" id="IPR020845">
    <property type="entry name" value="AMP-binding_CS"/>
</dbReference>
<evidence type="ECO:0000259" key="9">
    <source>
        <dbReference type="Pfam" id="PF00501"/>
    </source>
</evidence>
<dbReference type="InterPro" id="IPR045851">
    <property type="entry name" value="AMP-bd_C_sf"/>
</dbReference>
<dbReference type="PANTHER" id="PTHR43201">
    <property type="entry name" value="ACYL-COA SYNTHETASE"/>
    <property type="match status" value="1"/>
</dbReference>
<sequence>METSSEKAPEYTDQPPPSYESLFGKIKQAKQNSGGNVAFAQNVVGITTNSFGYIIFLVLVLAIPITCIVIGSSFLHQCPAQRYIPIYLIVFGVFTLIRDVSSLIQTFKARKDGIDENQQQKPNPFDGLLSCFLFAWFICGNVWIYQTYGNFTTSNPAASDYCHHTLFYFSFWLLNVTYIILEKITRAISRNENMQTRKLFRLTALNNLLKCCRSYAQASSGNKQKWSYAHGPSDTPLLGSTIGQALQDWTELRPDKEAAVFCKGNIRKTFQQILEESDQLAAGLLELGIKRGDRVGIWGPNSIEWILTQYATARAGIILVNINPMYIANEMEYVLEQTGCKAIIAAEEFKGHDYYDILFHLIPELARCEDGFIKSHRLPELETVIMIGKKKHQGTLKFSSVLEAGTSKRKAEIMDLQKRLQFDDPINIQFTSGTTGSPKGATLSHHNILNNSYFIGRRLGYHEKETRICIPVPLYHCFGMVIGSLTMASHGATCVFPSPAFDAKNTLEAISKERCTSVYGVPTMFIDMLNHPDLPKYKLSSLYTGIMAGAPCPIETMREVIGIMEMPGVTVCYGTTENSPVTFQNFRDDNIEKKIGTIGKPHPHVEAKVIDEYGNVVPCGTPGELCTRGYTTMLGYWNNPARTADVIKPDRWYHTGDIATMDEDGYCSVVGRITDMIIRGGENVYAFEIEQVIYHHPCVKDVQVVGVPVERLGEEIYAFIEFKEGYTCTEENIKDYCKTRMARFKVPRYVKFVKEFPLTATGKVQKFKLKNEAMRDLNLID</sequence>
<dbReference type="CDD" id="cd05917">
    <property type="entry name" value="FACL_like_2"/>
    <property type="match status" value="1"/>
</dbReference>